<feature type="domain" description="ABC-2 type transporter transmembrane" evidence="7">
    <location>
        <begin position="36"/>
        <end position="169"/>
    </location>
</feature>
<feature type="region of interest" description="Disordered" evidence="5">
    <location>
        <begin position="383"/>
        <end position="408"/>
    </location>
</feature>
<dbReference type="Gene3D" id="1.10.287.950">
    <property type="entry name" value="Methyl-accepting chemotaxis protein"/>
    <property type="match status" value="1"/>
</dbReference>
<keyword evidence="9" id="KW-1185">Reference proteome</keyword>
<gene>
    <name evidence="8" type="ORF">nbrc107696_43830</name>
</gene>
<evidence type="ECO:0000313" key="8">
    <source>
        <dbReference type="EMBL" id="GEE03937.1"/>
    </source>
</evidence>
<evidence type="ECO:0000259" key="7">
    <source>
        <dbReference type="Pfam" id="PF12698"/>
    </source>
</evidence>
<dbReference type="InterPro" id="IPR013525">
    <property type="entry name" value="ABC2_TM"/>
</dbReference>
<dbReference type="InterPro" id="IPR023908">
    <property type="entry name" value="xxxLxxG_rpt"/>
</dbReference>
<dbReference type="Gene3D" id="3.40.1710.10">
    <property type="entry name" value="abc type-2 transporter like domain"/>
    <property type="match status" value="1"/>
</dbReference>
<feature type="transmembrane region" description="Helical" evidence="6">
    <location>
        <begin position="599"/>
        <end position="621"/>
    </location>
</feature>
<dbReference type="SUPFAM" id="SSF58104">
    <property type="entry name" value="Methyl-accepting chemotaxis protein (MCP) signaling domain"/>
    <property type="match status" value="1"/>
</dbReference>
<feature type="compositionally biased region" description="Low complexity" evidence="5">
    <location>
        <begin position="1"/>
        <end position="22"/>
    </location>
</feature>
<dbReference type="Proteomes" id="UP000444960">
    <property type="component" value="Unassembled WGS sequence"/>
</dbReference>
<feature type="transmembrane region" description="Helical" evidence="6">
    <location>
        <begin position="547"/>
        <end position="566"/>
    </location>
</feature>
<keyword evidence="2 6" id="KW-0812">Transmembrane</keyword>
<evidence type="ECO:0000256" key="3">
    <source>
        <dbReference type="ARBA" id="ARBA00022989"/>
    </source>
</evidence>
<feature type="transmembrane region" description="Helical" evidence="6">
    <location>
        <begin position="483"/>
        <end position="506"/>
    </location>
</feature>
<evidence type="ECO:0000256" key="4">
    <source>
        <dbReference type="ARBA" id="ARBA00023136"/>
    </source>
</evidence>
<dbReference type="PANTHER" id="PTHR43077:SF5">
    <property type="entry name" value="PHAGE INFECTION PROTEIN"/>
    <property type="match status" value="1"/>
</dbReference>
<accession>A0A7I9VF32</accession>
<keyword evidence="3 6" id="KW-1133">Transmembrane helix</keyword>
<comment type="subcellular location">
    <subcellularLocation>
        <location evidence="1">Membrane</location>
        <topology evidence="1">Multi-pass membrane protein</topology>
    </subcellularLocation>
</comment>
<feature type="transmembrane region" description="Helical" evidence="6">
    <location>
        <begin position="441"/>
        <end position="462"/>
    </location>
</feature>
<reference evidence="9" key="1">
    <citation type="submission" date="2019-06" db="EMBL/GenBank/DDBJ databases">
        <title>Gordonia isolated from sludge of a wastewater treatment plant.</title>
        <authorList>
            <person name="Tamura T."/>
            <person name="Aoyama K."/>
            <person name="Kang Y."/>
            <person name="Saito S."/>
            <person name="Akiyama N."/>
            <person name="Yazawa K."/>
            <person name="Gonoi T."/>
            <person name="Mikami Y."/>
        </authorList>
    </citation>
    <scope>NUCLEOTIDE SEQUENCE [LARGE SCALE GENOMIC DNA]</scope>
    <source>
        <strain evidence="9">NBRC 107696</strain>
    </source>
</reference>
<dbReference type="InterPro" id="IPR051328">
    <property type="entry name" value="T7SS_ABC-Transporter"/>
</dbReference>
<sequence length="633" mass="64379">MGVTNEDPTTQTPTAEAAVAEPTGRRPWHDSRIRRALLAVVVVVPLAFAAVYMWAMWDPTETLEDMPVALVNNDIAVGSGADRLAAGDEVKQTLLDSGALKFDAVDTETAVDGLASGDYYFVVSIPTNFSATLSGLGDTTKAPALISITYNDNNTLLASSIGDSVMSAIRAEVVKGTAGSSVKTVLQGLDELSGGLKDAATGSGQLHDGTSELSAGAGELAKGLRDELVPGTAEAADGGGQLAAGAGELAAGLTELRSGTDELGAGATELADGIDSIVGGVDAKGIADQLKALKKALPNDPSIRGIVDELTGVVDGLGQLTSGSREIANQLTNPKADYRSGVEQLVAGSAELSSGANELSAGLGELHQGATDAANGAQQLADGAGQVDDGAGELHQGLSDGARQAPDLGDDVQQQSLADLLATPVDTKATNLAAAQFNGPGGAPLLLIMLTAIVPLIVFMCCRPLRASVTAARTIGIRAWLRRVAFVCGVSLAAMAACTVGVWSFLSPSPDPANLAQTLLMVAAATLMHTAVIGVMFAIGGYVVGSVTALAGIMLQMFSFGGVWMIETVPGALKWLHPLMPMTYVRDGFIASFNGSSGFWAALVIVVGITAVCTAAHLLLVRGRTPAADALPA</sequence>
<dbReference type="GO" id="GO:0016020">
    <property type="term" value="C:membrane"/>
    <property type="evidence" value="ECO:0007669"/>
    <property type="project" value="UniProtKB-SubCell"/>
</dbReference>
<dbReference type="PANTHER" id="PTHR43077">
    <property type="entry name" value="TRANSPORT PERMEASE YVFS-RELATED"/>
    <property type="match status" value="1"/>
</dbReference>
<dbReference type="EMBL" id="BJOV01000005">
    <property type="protein sequence ID" value="GEE03937.1"/>
    <property type="molecule type" value="Genomic_DNA"/>
</dbReference>
<dbReference type="NCBIfam" id="TIGR03061">
    <property type="entry name" value="pip_yhgE_Nterm"/>
    <property type="match status" value="1"/>
</dbReference>
<evidence type="ECO:0000256" key="1">
    <source>
        <dbReference type="ARBA" id="ARBA00004141"/>
    </source>
</evidence>
<organism evidence="8 9">
    <name type="scientific">Gordonia spumicola</name>
    <dbReference type="NCBI Taxonomy" id="589161"/>
    <lineage>
        <taxon>Bacteria</taxon>
        <taxon>Bacillati</taxon>
        <taxon>Actinomycetota</taxon>
        <taxon>Actinomycetes</taxon>
        <taxon>Mycobacteriales</taxon>
        <taxon>Gordoniaceae</taxon>
        <taxon>Gordonia</taxon>
    </lineage>
</organism>
<dbReference type="InterPro" id="IPR017500">
    <property type="entry name" value="Phage_infect_YhgE_N"/>
</dbReference>
<feature type="transmembrane region" description="Helical" evidence="6">
    <location>
        <begin position="36"/>
        <end position="57"/>
    </location>
</feature>
<feature type="domain" description="ABC-2 type transporter transmembrane" evidence="7">
    <location>
        <begin position="406"/>
        <end position="616"/>
    </location>
</feature>
<comment type="caution">
    <text evidence="8">The sequence shown here is derived from an EMBL/GenBank/DDBJ whole genome shotgun (WGS) entry which is preliminary data.</text>
</comment>
<evidence type="ECO:0000256" key="5">
    <source>
        <dbReference type="SAM" id="MobiDB-lite"/>
    </source>
</evidence>
<proteinExistence type="predicted"/>
<evidence type="ECO:0000256" key="2">
    <source>
        <dbReference type="ARBA" id="ARBA00022692"/>
    </source>
</evidence>
<feature type="transmembrane region" description="Helical" evidence="6">
    <location>
        <begin position="518"/>
        <end position="540"/>
    </location>
</feature>
<name>A0A7I9VF32_9ACTN</name>
<dbReference type="GO" id="GO:0140359">
    <property type="term" value="F:ABC-type transporter activity"/>
    <property type="evidence" value="ECO:0007669"/>
    <property type="project" value="InterPro"/>
</dbReference>
<evidence type="ECO:0000256" key="6">
    <source>
        <dbReference type="SAM" id="Phobius"/>
    </source>
</evidence>
<evidence type="ECO:0000313" key="9">
    <source>
        <dbReference type="Proteomes" id="UP000444960"/>
    </source>
</evidence>
<dbReference type="Pfam" id="PF12698">
    <property type="entry name" value="ABC2_membrane_3"/>
    <property type="match status" value="2"/>
</dbReference>
<dbReference type="NCBIfam" id="TIGR03057">
    <property type="entry name" value="xxxLxxG_by_4"/>
    <property type="match status" value="6"/>
</dbReference>
<dbReference type="AlphaFoldDB" id="A0A7I9VF32"/>
<feature type="region of interest" description="Disordered" evidence="5">
    <location>
        <begin position="1"/>
        <end position="25"/>
    </location>
</feature>
<keyword evidence="4 6" id="KW-0472">Membrane</keyword>
<protein>
    <recommendedName>
        <fullName evidence="7">ABC-2 type transporter transmembrane domain-containing protein</fullName>
    </recommendedName>
</protein>